<evidence type="ECO:0000313" key="1">
    <source>
        <dbReference type="EMBL" id="QUI21924.1"/>
    </source>
</evidence>
<reference evidence="1" key="1">
    <citation type="submission" date="2020-07" db="EMBL/GenBank/DDBJ databases">
        <title>Vallitalea pronyensis genome.</title>
        <authorList>
            <person name="Postec A."/>
        </authorList>
    </citation>
    <scope>NUCLEOTIDE SEQUENCE</scope>
    <source>
        <strain evidence="1">FatNI3</strain>
    </source>
</reference>
<accession>A0A8J8MHV9</accession>
<protein>
    <submittedName>
        <fullName evidence="1">Uncharacterized protein</fullName>
    </submittedName>
</protein>
<name>A0A8J8MHV9_9FIRM</name>
<organism evidence="1 2">
    <name type="scientific">Vallitalea pronyensis</name>
    <dbReference type="NCBI Taxonomy" id="1348613"/>
    <lineage>
        <taxon>Bacteria</taxon>
        <taxon>Bacillati</taxon>
        <taxon>Bacillota</taxon>
        <taxon>Clostridia</taxon>
        <taxon>Lachnospirales</taxon>
        <taxon>Vallitaleaceae</taxon>
        <taxon>Vallitalea</taxon>
    </lineage>
</organism>
<dbReference type="AlphaFoldDB" id="A0A8J8MHV9"/>
<dbReference type="RefSeq" id="WP_212697396.1">
    <property type="nucleotide sequence ID" value="NZ_CP058649.1"/>
</dbReference>
<evidence type="ECO:0000313" key="2">
    <source>
        <dbReference type="Proteomes" id="UP000683246"/>
    </source>
</evidence>
<proteinExistence type="predicted"/>
<dbReference type="KEGG" id="vpy:HZI73_06230"/>
<dbReference type="EMBL" id="CP058649">
    <property type="protein sequence ID" value="QUI21924.1"/>
    <property type="molecule type" value="Genomic_DNA"/>
</dbReference>
<sequence>MSRYRRKPRKGPRLLITLIILGLLVVLGADNFGFDWFNFKYDLNNASNSTESIHSPSDDDSKKTSNSQYVNIVIKDDDITLNETAITQDKLSEALAQLNKDKTIVNLMDNGAYNTAFTDVEDLIKEKNMKYIVSTIKTQ</sequence>
<gene>
    <name evidence="1" type="ORF">HZI73_06230</name>
</gene>
<dbReference type="Proteomes" id="UP000683246">
    <property type="component" value="Chromosome"/>
</dbReference>
<keyword evidence="2" id="KW-1185">Reference proteome</keyword>